<name>A0AAN6NVN3_9PEZI</name>
<accession>A0AAN6NVN3</accession>
<gene>
    <name evidence="2" type="ORF">QBC32DRAFT_213919</name>
</gene>
<feature type="compositionally biased region" description="Low complexity" evidence="1">
    <location>
        <begin position="34"/>
        <end position="50"/>
    </location>
</feature>
<reference evidence="2" key="2">
    <citation type="submission" date="2023-06" db="EMBL/GenBank/DDBJ databases">
        <authorList>
            <consortium name="Lawrence Berkeley National Laboratory"/>
            <person name="Mondo S.J."/>
            <person name="Hensen N."/>
            <person name="Bonometti L."/>
            <person name="Westerberg I."/>
            <person name="Brannstrom I.O."/>
            <person name="Guillou S."/>
            <person name="Cros-Aarteil S."/>
            <person name="Calhoun S."/>
            <person name="Haridas S."/>
            <person name="Kuo A."/>
            <person name="Pangilinan J."/>
            <person name="Riley R."/>
            <person name="Labutti K."/>
            <person name="Andreopoulos B."/>
            <person name="Lipzen A."/>
            <person name="Chen C."/>
            <person name="Yanf M."/>
            <person name="Daum C."/>
            <person name="Ng V."/>
            <person name="Clum A."/>
            <person name="Steindorff A."/>
            <person name="Ohm R."/>
            <person name="Martin F."/>
            <person name="Silar P."/>
            <person name="Natvig D."/>
            <person name="Lalanne C."/>
            <person name="Gautier V."/>
            <person name="Ament-Velasquez S.L."/>
            <person name="Kruys A."/>
            <person name="Hutchinson M.I."/>
            <person name="Powell A.J."/>
            <person name="Barry K."/>
            <person name="Miller A.N."/>
            <person name="Grigoriev I.V."/>
            <person name="Debuchy R."/>
            <person name="Gladieux P."/>
            <person name="Thoren M.H."/>
            <person name="Johannesson H."/>
        </authorList>
    </citation>
    <scope>NUCLEOTIDE SEQUENCE</scope>
    <source>
        <strain evidence="2">CBS 626.80</strain>
    </source>
</reference>
<proteinExistence type="predicted"/>
<dbReference type="EMBL" id="MU859136">
    <property type="protein sequence ID" value="KAK3951914.1"/>
    <property type="molecule type" value="Genomic_DNA"/>
</dbReference>
<evidence type="ECO:0000313" key="3">
    <source>
        <dbReference type="Proteomes" id="UP001303222"/>
    </source>
</evidence>
<sequence length="122" mass="13065">MFSSNICFCISIRSPSAPAQSGSMPTGTRPIGRSTASNSASVASVSNDSDTTFDDGSLQHQRLATFAAQNRLEDGTPYGRLQDTMTATTAAANKDGRARDAFYQARATENIREFDNAFNSNK</sequence>
<protein>
    <submittedName>
        <fullName evidence="2">Uncharacterized protein</fullName>
    </submittedName>
</protein>
<feature type="region of interest" description="Disordered" evidence="1">
    <location>
        <begin position="16"/>
        <end position="55"/>
    </location>
</feature>
<evidence type="ECO:0000313" key="2">
    <source>
        <dbReference type="EMBL" id="KAK3951914.1"/>
    </source>
</evidence>
<reference evidence="2" key="1">
    <citation type="journal article" date="2023" name="Mol. Phylogenet. Evol.">
        <title>Genome-scale phylogeny and comparative genomics of the fungal order Sordariales.</title>
        <authorList>
            <person name="Hensen N."/>
            <person name="Bonometti L."/>
            <person name="Westerberg I."/>
            <person name="Brannstrom I.O."/>
            <person name="Guillou S."/>
            <person name="Cros-Aarteil S."/>
            <person name="Calhoun S."/>
            <person name="Haridas S."/>
            <person name="Kuo A."/>
            <person name="Mondo S."/>
            <person name="Pangilinan J."/>
            <person name="Riley R."/>
            <person name="LaButti K."/>
            <person name="Andreopoulos B."/>
            <person name="Lipzen A."/>
            <person name="Chen C."/>
            <person name="Yan M."/>
            <person name="Daum C."/>
            <person name="Ng V."/>
            <person name="Clum A."/>
            <person name="Steindorff A."/>
            <person name="Ohm R.A."/>
            <person name="Martin F."/>
            <person name="Silar P."/>
            <person name="Natvig D.O."/>
            <person name="Lalanne C."/>
            <person name="Gautier V."/>
            <person name="Ament-Velasquez S.L."/>
            <person name="Kruys A."/>
            <person name="Hutchinson M.I."/>
            <person name="Powell A.J."/>
            <person name="Barry K."/>
            <person name="Miller A.N."/>
            <person name="Grigoriev I.V."/>
            <person name="Debuchy R."/>
            <person name="Gladieux P."/>
            <person name="Hiltunen Thoren M."/>
            <person name="Johannesson H."/>
        </authorList>
    </citation>
    <scope>NUCLEOTIDE SEQUENCE</scope>
    <source>
        <strain evidence="2">CBS 626.80</strain>
    </source>
</reference>
<comment type="caution">
    <text evidence="2">The sequence shown here is derived from an EMBL/GenBank/DDBJ whole genome shotgun (WGS) entry which is preliminary data.</text>
</comment>
<evidence type="ECO:0000256" key="1">
    <source>
        <dbReference type="SAM" id="MobiDB-lite"/>
    </source>
</evidence>
<organism evidence="2 3">
    <name type="scientific">Pseudoneurospora amorphoporcata</name>
    <dbReference type="NCBI Taxonomy" id="241081"/>
    <lineage>
        <taxon>Eukaryota</taxon>
        <taxon>Fungi</taxon>
        <taxon>Dikarya</taxon>
        <taxon>Ascomycota</taxon>
        <taxon>Pezizomycotina</taxon>
        <taxon>Sordariomycetes</taxon>
        <taxon>Sordariomycetidae</taxon>
        <taxon>Sordariales</taxon>
        <taxon>Sordariaceae</taxon>
        <taxon>Pseudoneurospora</taxon>
    </lineage>
</organism>
<dbReference type="Proteomes" id="UP001303222">
    <property type="component" value="Unassembled WGS sequence"/>
</dbReference>
<dbReference type="AlphaFoldDB" id="A0AAN6NVN3"/>
<keyword evidence="3" id="KW-1185">Reference proteome</keyword>
<feature type="compositionally biased region" description="Polar residues" evidence="1">
    <location>
        <begin position="16"/>
        <end position="26"/>
    </location>
</feature>